<protein>
    <submittedName>
        <fullName evidence="1">Late control D family protein</fullName>
    </submittedName>
</protein>
<proteinExistence type="predicted"/>
<name>E1QHA3_DESB2</name>
<dbReference type="KEGG" id="dbr:Deba_1578"/>
<reference evidence="1 2" key="1">
    <citation type="journal article" date="2010" name="Stand. Genomic Sci.">
        <title>Complete genome sequence of Desulfarculus baarsii type strain (2st14).</title>
        <authorList>
            <person name="Sun H."/>
            <person name="Spring S."/>
            <person name="Lapidus A."/>
            <person name="Davenport K."/>
            <person name="Del Rio T.G."/>
            <person name="Tice H."/>
            <person name="Nolan M."/>
            <person name="Copeland A."/>
            <person name="Cheng J.F."/>
            <person name="Lucas S."/>
            <person name="Tapia R."/>
            <person name="Goodwin L."/>
            <person name="Pitluck S."/>
            <person name="Ivanova N."/>
            <person name="Pagani I."/>
            <person name="Mavromatis K."/>
            <person name="Ovchinnikova G."/>
            <person name="Pati A."/>
            <person name="Chen A."/>
            <person name="Palaniappan K."/>
            <person name="Hauser L."/>
            <person name="Chang Y.J."/>
            <person name="Jeffries C.D."/>
            <person name="Detter J.C."/>
            <person name="Han C."/>
            <person name="Rohde M."/>
            <person name="Brambilla E."/>
            <person name="Goker M."/>
            <person name="Woyke T."/>
            <person name="Bristow J."/>
            <person name="Eisen J.A."/>
            <person name="Markowitz V."/>
            <person name="Hugenholtz P."/>
            <person name="Kyrpides N.C."/>
            <person name="Klenk H.P."/>
            <person name="Land M."/>
        </authorList>
    </citation>
    <scope>NUCLEOTIDE SEQUENCE [LARGE SCALE GENOMIC DNA]</scope>
    <source>
        <strain evidence="2">ATCC 33931 / DSM 2075 / LMG 7858 / VKM B-1802 / 2st14</strain>
    </source>
</reference>
<dbReference type="HOGENOM" id="CLU_050639_3_0_7"/>
<accession>E1QHA3</accession>
<organism evidence="1 2">
    <name type="scientific">Desulfarculus baarsii (strain ATCC 33931 / DSM 2075 / LMG 7858 / VKM B-1802 / 2st14)</name>
    <dbReference type="NCBI Taxonomy" id="644282"/>
    <lineage>
        <taxon>Bacteria</taxon>
        <taxon>Pseudomonadati</taxon>
        <taxon>Thermodesulfobacteriota</taxon>
        <taxon>Desulfarculia</taxon>
        <taxon>Desulfarculales</taxon>
        <taxon>Desulfarculaceae</taxon>
        <taxon>Desulfarculus</taxon>
    </lineage>
</organism>
<dbReference type="OrthoDB" id="4070623at2"/>
<dbReference type="SUPFAM" id="SSF69279">
    <property type="entry name" value="Phage tail proteins"/>
    <property type="match status" value="1"/>
</dbReference>
<sequence length="338" mass="37950">MAATLEPRRARLELIYRGVDIAEHCESAEYVDFAEGQVDELRCTLEDRELRWQGPWFPGKGEEVRAYIRCFDWDGPGDAPRLDCGLMEIGEVTLSGPPDMVEITAASARVKSTARVQKKTKAWEDKALSHIAAHVAEKCGLGLHWEGLDHHFERVDQREESDLGFLTRLAREHGNSVKTAHEKLIVYAGHKYDQRGPHATLTRGHSDIIGYRFATTSHDLYKGAVVSYWRPELKEHIVGEFWPDPAPASQDVLRVNQPVKDAAEAAKLAQTSLRRKNKVEVTAEITLKGAPFRRATEVVRMSGFGRFDGRYFVAEARHGLSGGGVYQTTLSLRQVIAY</sequence>
<dbReference type="STRING" id="644282.Deba_1578"/>
<keyword evidence="2" id="KW-1185">Reference proteome</keyword>
<evidence type="ECO:0000313" key="2">
    <source>
        <dbReference type="Proteomes" id="UP000009047"/>
    </source>
</evidence>
<dbReference type="eggNOG" id="COG3500">
    <property type="taxonomic scope" value="Bacteria"/>
</dbReference>
<evidence type="ECO:0000313" key="1">
    <source>
        <dbReference type="EMBL" id="ADK84946.1"/>
    </source>
</evidence>
<dbReference type="Proteomes" id="UP000009047">
    <property type="component" value="Chromosome"/>
</dbReference>
<gene>
    <name evidence="1" type="ordered locus">Deba_1578</name>
</gene>
<dbReference type="AlphaFoldDB" id="E1QHA3"/>
<dbReference type="RefSeq" id="WP_013258399.1">
    <property type="nucleotide sequence ID" value="NC_014365.1"/>
</dbReference>
<dbReference type="EMBL" id="CP002085">
    <property type="protein sequence ID" value="ADK84946.1"/>
    <property type="molecule type" value="Genomic_DNA"/>
</dbReference>